<reference evidence="1" key="1">
    <citation type="submission" date="2018-02" db="EMBL/GenBank/DDBJ databases">
        <title>Rhizophora mucronata_Transcriptome.</title>
        <authorList>
            <person name="Meera S.P."/>
            <person name="Sreeshan A."/>
            <person name="Augustine A."/>
        </authorList>
    </citation>
    <scope>NUCLEOTIDE SEQUENCE</scope>
    <source>
        <tissue evidence="1">Leaf</tissue>
    </source>
</reference>
<dbReference type="AlphaFoldDB" id="A0A2P2N609"/>
<organism evidence="1">
    <name type="scientific">Rhizophora mucronata</name>
    <name type="common">Asiatic mangrove</name>
    <dbReference type="NCBI Taxonomy" id="61149"/>
    <lineage>
        <taxon>Eukaryota</taxon>
        <taxon>Viridiplantae</taxon>
        <taxon>Streptophyta</taxon>
        <taxon>Embryophyta</taxon>
        <taxon>Tracheophyta</taxon>
        <taxon>Spermatophyta</taxon>
        <taxon>Magnoliopsida</taxon>
        <taxon>eudicotyledons</taxon>
        <taxon>Gunneridae</taxon>
        <taxon>Pentapetalae</taxon>
        <taxon>rosids</taxon>
        <taxon>fabids</taxon>
        <taxon>Malpighiales</taxon>
        <taxon>Rhizophoraceae</taxon>
        <taxon>Rhizophora</taxon>
    </lineage>
</organism>
<proteinExistence type="predicted"/>
<accession>A0A2P2N609</accession>
<evidence type="ECO:0000313" key="1">
    <source>
        <dbReference type="EMBL" id="MBX37947.1"/>
    </source>
</evidence>
<sequence length="45" mass="5208">MLIHLIWGLEQSSSFWENGRHESLFFFLMLDLSALSETGFLFLGS</sequence>
<dbReference type="EMBL" id="GGEC01057463">
    <property type="protein sequence ID" value="MBX37947.1"/>
    <property type="molecule type" value="Transcribed_RNA"/>
</dbReference>
<name>A0A2P2N609_RHIMU</name>
<protein>
    <submittedName>
        <fullName evidence="1">Uncharacterized protein</fullName>
    </submittedName>
</protein>